<keyword evidence="1" id="KW-0175">Coiled coil</keyword>
<feature type="region of interest" description="Disordered" evidence="2">
    <location>
        <begin position="928"/>
        <end position="964"/>
    </location>
</feature>
<feature type="compositionally biased region" description="Polar residues" evidence="2">
    <location>
        <begin position="744"/>
        <end position="777"/>
    </location>
</feature>
<dbReference type="EMBL" id="BGZK01000211">
    <property type="protein sequence ID" value="GBP28791.1"/>
    <property type="molecule type" value="Genomic_DNA"/>
</dbReference>
<feature type="compositionally biased region" description="Basic and acidic residues" evidence="2">
    <location>
        <begin position="1611"/>
        <end position="1620"/>
    </location>
</feature>
<sequence>MSGGQLVVMDRSGRDVKRYSLPEGLVTLGSDPDCDIRVMLPAIRQHHATVVVHANQTIVRNVSDGETLVNGHVVSVAALRHGDVITLGDRSLRWEYYEPTVPRPLAPEPALYVKRKTKSHARKRGSEVASRRIEPAVRLALEMKHRASMPAATKQVAVVQLQRRDETVNTIEAKTRLVTKPHRPYIQNRKAQRSMKLSTSRELRNSRKRMTQPDQNISHTNETEVRYSSIETDISMSENKSSTRSRKTKSPRNENTSNRTMAEDTSQNVTPKQASNLTHDSEKMNRKSKTILTSDSPKNRTPKSRNSKSITNMSSNALLENSTETKASQWIASRKTSPRKSHTPKTNEENSAKYVHVATPRPKEPYVEKSPSKMLASSSPIKVVPKRSTPLRTVVLKKMVTPNDRNKSLLLSAKRTQSVPKIRVQKIEEPLHLDDNKKAALMLLTRTSKSNFNVKPKTPVLALKKSSPLKTTPKKERQSKRISKEVQSTNLSAVETSDVSDLSPNYESEMIDEGSLSSLRSQIVSPPLPSPKKSAMKDPSVKRNSKKIESIKFDLSNIESSLHDEVETKASSAVHNRSNILPETEENLTLRYSESPPPTPSPRRPIHSRSSKIMEKTLGETFSINSSEYDSTRKSVAPSLTPRKSLRSSLIVEKALTTSLEENTHSPRMNRNKSQSVTVDTSSKGKVSGKGRSLNNMETYSIVDLVSLNSSDPGSVIDLESVEANESGISSSIYDSVASDHGSTRSYHSSAINNSQRSSPRLKTYSLTPSHIGTSTPYAGKITSRKSLLHNKTASETLNSPINNISPRKSKSLVSQSYRSNHGQTNDNSEDTTVEIKQGDTFTITSSLQSISSKTRSNTTFDVSNSGHSKTLRSSPPKKNKSKQLGSKNSLMSQASNEEPSTPPENVITMSEPTTPILNIQHLLDSSNMSVDSDSNKAQTQRRGRKRQTVGPSIDKRKRMRVTRSVWTDPKKSTRLSRVSKVNLNSVKKSFLKKLGNNSSGVPESDESVIADDGEEKVTPKSTVKLVQPGVKEIHSTAKKPVSKRSIIDDLSESVIVKQLFNSPVKRKLSHSMIEFSKNEFTEDNTTKGKRRRTAIGLTNRTLNQSLDLENVNTPQVPTEVFVSPMTTSQQSPKLDGLKRLFVKNTPNNDLRNISGVNRLLRTPRKQKSPRNDLSNVLGVKETFSKRSPTNDLTNVTGVKHLYGVTRRSKTRLSGVRSLFQFDERRKSPKNDLTDIKGVKRLFTVEESKLQRKKPSRDVSRGKKEISRSDLNFSGVEELFEGSCRMNLSPNRTFDKLLGKPQIKATYSKSYRAKSKTPIKRSKAAQSFHEPVDFTSMNVESWLDEELIKKTQKGASVIAAPREYESKNVSINRELQKLATDTVEGKTPILKSRVRNRTVNNSISYKLEQKRNRLSNFDHNSLPIKKRSLVNVLGTPREKPIHRKSSLPIKKRTIIHSTPVANKHTFVSSVSDLERVSPIVVDRQDSNPEVFHLITSIKTPIKEALSKSKQKSPKETNQLKQINAATSERKVKRTRASKLEIPKSPKATRTRRGTNVADIGITKNIQRSLVITKKPPVISPRVISGEKVSRRGRKTKTELNLLPSSTSLAGKQEKSPVELKRRTRGKGTRGMVVERDVSEDITVKNKKERETKSRARNKRKSLTPAIIVMKPSPKMKPQPKKTTSRQATQKSPIQERKDHGKRIKTIVNEAETTEKPIRTNQRRTKKIENIEINIQLPRTTRRGGNVVTAKKSPRKPNKSVSKQETKTSSRTRLTHLSENKKQVQNNNMEKLNERKQAKGKKRIINDTVVTEEEVVPRKTRKTVALAEDAGPKRGMSRRTIKTAEASMQIERKTRGRSKKIESPKKTTSGKKKKDSPVVAQEKLPRGRKKNDEIVEPGVSTEGKKSARQGNVKKSKVGEGKAKKSSPVNPRLTRSQKKTVQAEAPIEPAQLELWATHSITPV</sequence>
<feature type="region of interest" description="Disordered" evidence="2">
    <location>
        <begin position="1739"/>
        <end position="1773"/>
    </location>
</feature>
<feature type="region of interest" description="Disordered" evidence="2">
    <location>
        <begin position="456"/>
        <end position="544"/>
    </location>
</feature>
<keyword evidence="5" id="KW-1185">Reference proteome</keyword>
<comment type="caution">
    <text evidence="4">The sequence shown here is derived from an EMBL/GenBank/DDBJ whole genome shotgun (WGS) entry which is preliminary data.</text>
</comment>
<feature type="compositionally biased region" description="Basic and acidic residues" evidence="2">
    <location>
        <begin position="1632"/>
        <end position="1653"/>
    </location>
</feature>
<organism evidence="4 5">
    <name type="scientific">Eumeta variegata</name>
    <name type="common">Bagworm moth</name>
    <name type="synonym">Eumeta japonica</name>
    <dbReference type="NCBI Taxonomy" id="151549"/>
    <lineage>
        <taxon>Eukaryota</taxon>
        <taxon>Metazoa</taxon>
        <taxon>Ecdysozoa</taxon>
        <taxon>Arthropoda</taxon>
        <taxon>Hexapoda</taxon>
        <taxon>Insecta</taxon>
        <taxon>Pterygota</taxon>
        <taxon>Neoptera</taxon>
        <taxon>Endopterygota</taxon>
        <taxon>Lepidoptera</taxon>
        <taxon>Glossata</taxon>
        <taxon>Ditrysia</taxon>
        <taxon>Tineoidea</taxon>
        <taxon>Psychidae</taxon>
        <taxon>Oiketicinae</taxon>
        <taxon>Eumeta</taxon>
    </lineage>
</organism>
<evidence type="ECO:0000259" key="3">
    <source>
        <dbReference type="PROSITE" id="PS50006"/>
    </source>
</evidence>
<accession>A0A4C1UQR9</accession>
<dbReference type="OrthoDB" id="6288785at2759"/>
<feature type="compositionally biased region" description="Polar residues" evidence="2">
    <location>
        <begin position="253"/>
        <end position="278"/>
    </location>
</feature>
<dbReference type="Gene3D" id="2.60.200.20">
    <property type="match status" value="1"/>
</dbReference>
<dbReference type="Proteomes" id="UP000299102">
    <property type="component" value="Unassembled WGS sequence"/>
</dbReference>
<feature type="region of interest" description="Disordered" evidence="2">
    <location>
        <begin position="172"/>
        <end position="352"/>
    </location>
</feature>
<feature type="region of interest" description="Disordered" evidence="2">
    <location>
        <begin position="736"/>
        <end position="779"/>
    </location>
</feature>
<feature type="domain" description="FHA" evidence="3">
    <location>
        <begin position="26"/>
        <end position="74"/>
    </location>
</feature>
<feature type="coiled-coil region" evidence="1">
    <location>
        <begin position="1773"/>
        <end position="1800"/>
    </location>
</feature>
<dbReference type="STRING" id="151549.A0A4C1UQR9"/>
<feature type="region of interest" description="Disordered" evidence="2">
    <location>
        <begin position="996"/>
        <end position="1016"/>
    </location>
</feature>
<feature type="compositionally biased region" description="Polar residues" evidence="2">
    <location>
        <begin position="485"/>
        <end position="506"/>
    </location>
</feature>
<dbReference type="SUPFAM" id="SSF49879">
    <property type="entry name" value="SMAD/FHA domain"/>
    <property type="match status" value="1"/>
</dbReference>
<feature type="compositionally biased region" description="Polar residues" evidence="2">
    <location>
        <begin position="794"/>
        <end position="827"/>
    </location>
</feature>
<dbReference type="CDD" id="cd22673">
    <property type="entry name" value="FHA_Ki67"/>
    <property type="match status" value="1"/>
</dbReference>
<feature type="compositionally biased region" description="Polar residues" evidence="2">
    <location>
        <begin position="307"/>
        <end position="335"/>
    </location>
</feature>
<dbReference type="Pfam" id="PF00498">
    <property type="entry name" value="FHA"/>
    <property type="match status" value="1"/>
</dbReference>
<proteinExistence type="predicted"/>
<feature type="compositionally biased region" description="Polar residues" evidence="2">
    <location>
        <begin position="229"/>
        <end position="239"/>
    </location>
</feature>
<feature type="compositionally biased region" description="Polar residues" evidence="2">
    <location>
        <begin position="850"/>
        <end position="874"/>
    </location>
</feature>
<evidence type="ECO:0000256" key="2">
    <source>
        <dbReference type="SAM" id="MobiDB-lite"/>
    </source>
</evidence>
<feature type="region of interest" description="Disordered" evidence="2">
    <location>
        <begin position="1604"/>
        <end position="1700"/>
    </location>
</feature>
<feature type="compositionally biased region" description="Polar residues" evidence="2">
    <location>
        <begin position="660"/>
        <end position="681"/>
    </location>
</feature>
<dbReference type="InterPro" id="IPR008984">
    <property type="entry name" value="SMAD_FHA_dom_sf"/>
</dbReference>
<dbReference type="PROSITE" id="PS50006">
    <property type="entry name" value="FHA_DOMAIN"/>
    <property type="match status" value="1"/>
</dbReference>
<feature type="compositionally biased region" description="Polar residues" evidence="2">
    <location>
        <begin position="883"/>
        <end position="900"/>
    </location>
</feature>
<gene>
    <name evidence="4" type="primary">MKI67</name>
    <name evidence="4" type="ORF">EVAR_19835_1</name>
</gene>
<dbReference type="InterPro" id="IPR000253">
    <property type="entry name" value="FHA_dom"/>
</dbReference>
<name>A0A4C1UQR9_EUMVA</name>
<evidence type="ECO:0000256" key="1">
    <source>
        <dbReference type="SAM" id="Coils"/>
    </source>
</evidence>
<evidence type="ECO:0000313" key="5">
    <source>
        <dbReference type="Proteomes" id="UP000299102"/>
    </source>
</evidence>
<feature type="compositionally biased region" description="Polar residues" evidence="2">
    <location>
        <begin position="569"/>
        <end position="581"/>
    </location>
</feature>
<evidence type="ECO:0000313" key="4">
    <source>
        <dbReference type="EMBL" id="GBP28791.1"/>
    </source>
</evidence>
<feature type="region of interest" description="Disordered" evidence="2">
    <location>
        <begin position="1811"/>
        <end position="1943"/>
    </location>
</feature>
<feature type="compositionally biased region" description="Basic and acidic residues" evidence="2">
    <location>
        <begin position="535"/>
        <end position="544"/>
    </location>
</feature>
<feature type="region of interest" description="Disordered" evidence="2">
    <location>
        <begin position="850"/>
        <end position="910"/>
    </location>
</feature>
<feature type="compositionally biased region" description="Polar residues" evidence="2">
    <location>
        <begin position="515"/>
        <end position="524"/>
    </location>
</feature>
<feature type="region of interest" description="Disordered" evidence="2">
    <location>
        <begin position="794"/>
        <end position="834"/>
    </location>
</feature>
<feature type="compositionally biased region" description="Acidic residues" evidence="2">
    <location>
        <begin position="1004"/>
        <end position="1015"/>
    </location>
</feature>
<protein>
    <submittedName>
        <fullName evidence="4">Proliferation marker protein Ki-67</fullName>
    </submittedName>
</protein>
<feature type="region of interest" description="Disordered" evidence="2">
    <location>
        <begin position="568"/>
        <end position="610"/>
    </location>
</feature>
<reference evidence="4 5" key="1">
    <citation type="journal article" date="2019" name="Commun. Biol.">
        <title>The bagworm genome reveals a unique fibroin gene that provides high tensile strength.</title>
        <authorList>
            <person name="Kono N."/>
            <person name="Nakamura H."/>
            <person name="Ohtoshi R."/>
            <person name="Tomita M."/>
            <person name="Numata K."/>
            <person name="Arakawa K."/>
        </authorList>
    </citation>
    <scope>NUCLEOTIDE SEQUENCE [LARGE SCALE GENOMIC DNA]</scope>
</reference>
<feature type="region of interest" description="Disordered" evidence="2">
    <location>
        <begin position="660"/>
        <end position="693"/>
    </location>
</feature>